<sequence length="309" mass="35461">MMNGNQRPSTDSSEASHEEDGLSGNFEENEDLEKALLPHKHATTGPRDAEKKTSRWKLCRKKSFLVTFSNILLFIASFTMWLWSGPSRHPLKVQDYWKETSFYSPILEHFDIPRIGRVTNGTLYDTNPPSLLRQRIGKEADKEWHRIGDHVWPLVIGEADVRQLGKDPRVAVKIPEDLGYGSDAYIAQTEVFHHLHCLDMLRREVSYEHYYEPKEGPRPGGAQHQAHIGHCFDILAQAIKCTGSVDMITFNWVENWEQPFPDFMNHKVCRDFDALLGWVNENSMDPKVFQEMKVPPPGWPVMPEPGPAS</sequence>
<reference evidence="4 5" key="1">
    <citation type="submission" date="2014-02" db="EMBL/GenBank/DDBJ databases">
        <title>The genome sequence of Colletotrichum simmondsii CBS122122.</title>
        <authorList>
            <person name="Baroncelli R."/>
            <person name="Thon M.R."/>
        </authorList>
    </citation>
    <scope>NUCLEOTIDE SEQUENCE [LARGE SCALE GENOMIC DNA]</scope>
    <source>
        <strain evidence="4 5">CBS122122</strain>
    </source>
</reference>
<organism evidence="4 5">
    <name type="scientific">Colletotrichum simmondsii</name>
    <dbReference type="NCBI Taxonomy" id="703756"/>
    <lineage>
        <taxon>Eukaryota</taxon>
        <taxon>Fungi</taxon>
        <taxon>Dikarya</taxon>
        <taxon>Ascomycota</taxon>
        <taxon>Pezizomycotina</taxon>
        <taxon>Sordariomycetes</taxon>
        <taxon>Hypocreomycetidae</taxon>
        <taxon>Glomerellales</taxon>
        <taxon>Glomerellaceae</taxon>
        <taxon>Colletotrichum</taxon>
        <taxon>Colletotrichum acutatum species complex</taxon>
    </lineage>
</organism>
<feature type="compositionally biased region" description="Polar residues" evidence="2">
    <location>
        <begin position="1"/>
        <end position="13"/>
    </location>
</feature>
<evidence type="ECO:0000313" key="4">
    <source>
        <dbReference type="EMBL" id="KXH49737.1"/>
    </source>
</evidence>
<feature type="region of interest" description="Disordered" evidence="2">
    <location>
        <begin position="1"/>
        <end position="52"/>
    </location>
</feature>
<keyword evidence="3" id="KW-1133">Transmembrane helix</keyword>
<evidence type="ECO:0000256" key="2">
    <source>
        <dbReference type="SAM" id="MobiDB-lite"/>
    </source>
</evidence>
<proteinExistence type="inferred from homology"/>
<keyword evidence="5" id="KW-1185">Reference proteome</keyword>
<gene>
    <name evidence="4" type="ORF">CSIM01_03875</name>
</gene>
<name>A0A135TNS3_9PEZI</name>
<keyword evidence="3" id="KW-0472">Membrane</keyword>
<dbReference type="Pfam" id="PF11807">
    <property type="entry name" value="UstYa"/>
    <property type="match status" value="1"/>
</dbReference>
<comment type="caution">
    <text evidence="4">The sequence shown here is derived from an EMBL/GenBank/DDBJ whole genome shotgun (WGS) entry which is preliminary data.</text>
</comment>
<dbReference type="OrthoDB" id="3687641at2759"/>
<accession>A0A135TNS3</accession>
<dbReference type="PANTHER" id="PTHR33365">
    <property type="entry name" value="YALI0B05434P"/>
    <property type="match status" value="1"/>
</dbReference>
<feature type="transmembrane region" description="Helical" evidence="3">
    <location>
        <begin position="64"/>
        <end position="83"/>
    </location>
</feature>
<evidence type="ECO:0000256" key="3">
    <source>
        <dbReference type="SAM" id="Phobius"/>
    </source>
</evidence>
<evidence type="ECO:0008006" key="6">
    <source>
        <dbReference type="Google" id="ProtNLM"/>
    </source>
</evidence>
<dbReference type="PANTHER" id="PTHR33365:SF14">
    <property type="entry name" value="TAT PATHWAY SIGNAL SEQUENCE"/>
    <property type="match status" value="1"/>
</dbReference>
<dbReference type="Proteomes" id="UP000070328">
    <property type="component" value="Unassembled WGS sequence"/>
</dbReference>
<dbReference type="InterPro" id="IPR021765">
    <property type="entry name" value="UstYa-like"/>
</dbReference>
<evidence type="ECO:0000313" key="5">
    <source>
        <dbReference type="Proteomes" id="UP000070328"/>
    </source>
</evidence>
<dbReference type="GO" id="GO:0043386">
    <property type="term" value="P:mycotoxin biosynthetic process"/>
    <property type="evidence" value="ECO:0007669"/>
    <property type="project" value="InterPro"/>
</dbReference>
<dbReference type="EMBL" id="JFBX01000106">
    <property type="protein sequence ID" value="KXH49737.1"/>
    <property type="molecule type" value="Genomic_DNA"/>
</dbReference>
<dbReference type="AlphaFoldDB" id="A0A135TNS3"/>
<evidence type="ECO:0000256" key="1">
    <source>
        <dbReference type="ARBA" id="ARBA00035112"/>
    </source>
</evidence>
<comment type="similarity">
    <text evidence="1">Belongs to the ustYa family.</text>
</comment>
<keyword evidence="3" id="KW-0812">Transmembrane</keyword>
<protein>
    <recommendedName>
        <fullName evidence="6">Tat pathway signal sequence</fullName>
    </recommendedName>
</protein>